<dbReference type="Proteomes" id="UP000322225">
    <property type="component" value="Chromosome 1"/>
</dbReference>
<dbReference type="GO" id="GO:0000786">
    <property type="term" value="C:nucleosome"/>
    <property type="evidence" value="ECO:0007669"/>
    <property type="project" value="UniProtKB-KW"/>
</dbReference>
<dbReference type="PANTHER" id="PTHR23430">
    <property type="entry name" value="HISTONE H2A"/>
    <property type="match status" value="1"/>
</dbReference>
<dbReference type="GO" id="GO:0005634">
    <property type="term" value="C:nucleus"/>
    <property type="evidence" value="ECO:0007669"/>
    <property type="project" value="UniProtKB-SubCell"/>
</dbReference>
<feature type="compositionally biased region" description="Polar residues" evidence="10">
    <location>
        <begin position="1"/>
        <end position="20"/>
    </location>
</feature>
<dbReference type="Pfam" id="PF16211">
    <property type="entry name" value="Histone_H2A_C"/>
    <property type="match status" value="1"/>
</dbReference>
<dbReference type="RefSeq" id="XP_031857344.2">
    <property type="nucleotide sequence ID" value="XM_032008370.2"/>
</dbReference>
<feature type="domain" description="Core Histone H2A/H2B/H3" evidence="11">
    <location>
        <begin position="8"/>
        <end position="89"/>
    </location>
</feature>
<dbReference type="InterPro" id="IPR032458">
    <property type="entry name" value="Histone_H2A_CS"/>
</dbReference>
<keyword evidence="5" id="KW-0007">Acetylation</keyword>
<keyword evidence="7 9" id="KW-0539">Nucleus</keyword>
<evidence type="ECO:0000256" key="5">
    <source>
        <dbReference type="ARBA" id="ARBA00022990"/>
    </source>
</evidence>
<dbReference type="InterPro" id="IPR007125">
    <property type="entry name" value="H2A/H2B/H3"/>
</dbReference>
<comment type="subunit">
    <text evidence="9">The nucleosome is a histone octamer containing two molecules each of H2A, H2B, H3 and H4 assembled in one H3-H4 heterotetramer and two H2A-H2B heterodimers. The octamer wraps approximately 147 bp of DNA.</text>
</comment>
<feature type="region of interest" description="Disordered" evidence="10">
    <location>
        <begin position="112"/>
        <end position="158"/>
    </location>
</feature>
<accession>A0AAJ8MTM3</accession>
<evidence type="ECO:0000256" key="1">
    <source>
        <dbReference type="ARBA" id="ARBA00004123"/>
    </source>
</evidence>
<dbReference type="InterPro" id="IPR002119">
    <property type="entry name" value="Histone_H2A"/>
</dbReference>
<dbReference type="CDD" id="cd00074">
    <property type="entry name" value="HFD_H2A"/>
    <property type="match status" value="1"/>
</dbReference>
<dbReference type="GO" id="GO:0030527">
    <property type="term" value="F:structural constituent of chromatin"/>
    <property type="evidence" value="ECO:0007669"/>
    <property type="project" value="InterPro"/>
</dbReference>
<keyword evidence="14" id="KW-1185">Reference proteome</keyword>
<evidence type="ECO:0000256" key="6">
    <source>
        <dbReference type="ARBA" id="ARBA00023125"/>
    </source>
</evidence>
<protein>
    <recommendedName>
        <fullName evidence="9">Histone H2A</fullName>
    </recommendedName>
</protein>
<feature type="compositionally biased region" description="Low complexity" evidence="10">
    <location>
        <begin position="131"/>
        <end position="141"/>
    </location>
</feature>
<dbReference type="SMART" id="SM00414">
    <property type="entry name" value="H2A"/>
    <property type="match status" value="1"/>
</dbReference>
<evidence type="ECO:0000256" key="9">
    <source>
        <dbReference type="RuleBase" id="RU003767"/>
    </source>
</evidence>
<evidence type="ECO:0000256" key="7">
    <source>
        <dbReference type="ARBA" id="ARBA00023242"/>
    </source>
</evidence>
<evidence type="ECO:0000313" key="14">
    <source>
        <dbReference type="Proteomes" id="UP000322225"/>
    </source>
</evidence>
<dbReference type="PROSITE" id="PS00046">
    <property type="entry name" value="HISTONE_H2A"/>
    <property type="match status" value="1"/>
</dbReference>
<dbReference type="SUPFAM" id="SSF47113">
    <property type="entry name" value="Histone-fold"/>
    <property type="match status" value="1"/>
</dbReference>
<feature type="region of interest" description="Disordered" evidence="10">
    <location>
        <begin position="1"/>
        <end position="21"/>
    </location>
</feature>
<evidence type="ECO:0000256" key="3">
    <source>
        <dbReference type="ARBA" id="ARBA00010691"/>
    </source>
</evidence>
<dbReference type="Gene3D" id="1.10.20.10">
    <property type="entry name" value="Histone, subunit A"/>
    <property type="match status" value="1"/>
</dbReference>
<keyword evidence="6 9" id="KW-0238">DNA-binding</keyword>
<evidence type="ECO:0000259" key="11">
    <source>
        <dbReference type="Pfam" id="PF00125"/>
    </source>
</evidence>
<comment type="subcellular location">
    <subcellularLocation>
        <location evidence="2">Chromosome</location>
    </subcellularLocation>
    <subcellularLocation>
        <location evidence="1 9">Nucleus</location>
    </subcellularLocation>
</comment>
<evidence type="ECO:0000256" key="8">
    <source>
        <dbReference type="ARBA" id="ARBA00023269"/>
    </source>
</evidence>
<keyword evidence="8 9" id="KW-0544">Nucleosome core</keyword>
<reference evidence="13" key="2">
    <citation type="submission" date="2024-01" db="EMBL/GenBank/DDBJ databases">
        <title>Comparative genomics of Cryptococcus and Kwoniella reveals pathogenesis evolution and contrasting modes of karyotype evolution via chromosome fusion or intercentromeric recombination.</title>
        <authorList>
            <person name="Coelho M.A."/>
            <person name="David-Palma M."/>
            <person name="Shea T."/>
            <person name="Bowers K."/>
            <person name="McGinley-Smith S."/>
            <person name="Mohammad A.W."/>
            <person name="Gnirke A."/>
            <person name="Yurkov A.M."/>
            <person name="Nowrousian M."/>
            <person name="Sun S."/>
            <person name="Cuomo C.A."/>
            <person name="Heitman J."/>
        </authorList>
    </citation>
    <scope>NUCLEOTIDE SEQUENCE</scope>
    <source>
        <strain evidence="13">CBS 12478</strain>
    </source>
</reference>
<dbReference type="GO" id="GO:0003677">
    <property type="term" value="F:DNA binding"/>
    <property type="evidence" value="ECO:0007669"/>
    <property type="project" value="UniProtKB-KW"/>
</dbReference>
<sequence>MAISSPNRSAEKTAPQSRSSKAGLVFPVGRVHRKLKQGRYADRIGALAPVFLASVMEYVMAEILELSGNAASDNKRTRIIPRHITLAVQNDEELIRLFKNATIAQGGVLPHIHPELLPKPKTGKKGKKVKTTQSTGTTTTTKKGKGVGQSLESRSCYL</sequence>
<dbReference type="PRINTS" id="PR00620">
    <property type="entry name" value="HISTONEH2A"/>
</dbReference>
<evidence type="ECO:0000313" key="13">
    <source>
        <dbReference type="EMBL" id="WWD15670.1"/>
    </source>
</evidence>
<dbReference type="KEGG" id="ksn:43592542"/>
<dbReference type="Pfam" id="PF00125">
    <property type="entry name" value="Histone"/>
    <property type="match status" value="1"/>
</dbReference>
<dbReference type="InterPro" id="IPR032454">
    <property type="entry name" value="Histone_H2A_C"/>
</dbReference>
<reference evidence="13" key="1">
    <citation type="submission" date="2017-08" db="EMBL/GenBank/DDBJ databases">
        <authorList>
            <person name="Cuomo C."/>
            <person name="Billmyre B."/>
            <person name="Heitman J."/>
        </authorList>
    </citation>
    <scope>NUCLEOTIDE SEQUENCE</scope>
    <source>
        <strain evidence="13">CBS 12478</strain>
    </source>
</reference>
<evidence type="ECO:0000256" key="10">
    <source>
        <dbReference type="SAM" id="MobiDB-lite"/>
    </source>
</evidence>
<dbReference type="FunFam" id="1.10.20.10:FF:000093">
    <property type="entry name" value="Histone H2A"/>
    <property type="match status" value="1"/>
</dbReference>
<dbReference type="GeneID" id="43592542"/>
<dbReference type="InterPro" id="IPR009072">
    <property type="entry name" value="Histone-fold"/>
</dbReference>
<evidence type="ECO:0000256" key="4">
    <source>
        <dbReference type="ARBA" id="ARBA00022454"/>
    </source>
</evidence>
<name>A0AAJ8MTM3_9TREE</name>
<keyword evidence="4 9" id="KW-0158">Chromosome</keyword>
<evidence type="ECO:0000259" key="12">
    <source>
        <dbReference type="Pfam" id="PF16211"/>
    </source>
</evidence>
<feature type="compositionally biased region" description="Basic residues" evidence="10">
    <location>
        <begin position="121"/>
        <end position="130"/>
    </location>
</feature>
<feature type="domain" description="Histone H2A C-terminal" evidence="12">
    <location>
        <begin position="92"/>
        <end position="125"/>
    </location>
</feature>
<gene>
    <name evidence="13" type="ORF">CI109_100092</name>
</gene>
<dbReference type="GO" id="GO:0046982">
    <property type="term" value="F:protein heterodimerization activity"/>
    <property type="evidence" value="ECO:0007669"/>
    <property type="project" value="InterPro"/>
</dbReference>
<comment type="similarity">
    <text evidence="3 9">Belongs to the histone H2A family.</text>
</comment>
<evidence type="ECO:0000256" key="2">
    <source>
        <dbReference type="ARBA" id="ARBA00004286"/>
    </source>
</evidence>
<organism evidence="13 14">
    <name type="scientific">Kwoniella shandongensis</name>
    <dbReference type="NCBI Taxonomy" id="1734106"/>
    <lineage>
        <taxon>Eukaryota</taxon>
        <taxon>Fungi</taxon>
        <taxon>Dikarya</taxon>
        <taxon>Basidiomycota</taxon>
        <taxon>Agaricomycotina</taxon>
        <taxon>Tremellomycetes</taxon>
        <taxon>Tremellales</taxon>
        <taxon>Cryptococcaceae</taxon>
        <taxon>Kwoniella</taxon>
    </lineage>
</organism>
<dbReference type="EMBL" id="CP144051">
    <property type="protein sequence ID" value="WWD15670.1"/>
    <property type="molecule type" value="Genomic_DNA"/>
</dbReference>
<dbReference type="AlphaFoldDB" id="A0AAJ8MTM3"/>
<proteinExistence type="inferred from homology"/>